<organism evidence="3 4">
    <name type="scientific">Leishmania braziliensis MHOM/BR/75/M2904</name>
    <dbReference type="NCBI Taxonomy" id="420245"/>
    <lineage>
        <taxon>Eukaryota</taxon>
        <taxon>Discoba</taxon>
        <taxon>Euglenozoa</taxon>
        <taxon>Kinetoplastea</taxon>
        <taxon>Metakinetoplastina</taxon>
        <taxon>Trypanosomatida</taxon>
        <taxon>Trypanosomatidae</taxon>
        <taxon>Leishmaniinae</taxon>
        <taxon>Leishmania</taxon>
        <taxon>Leishmania braziliensis species complex</taxon>
    </lineage>
</organism>
<name>A0A3P3Z3I1_LEIBR</name>
<evidence type="ECO:0000256" key="1">
    <source>
        <dbReference type="SAM" id="MobiDB-lite"/>
    </source>
</evidence>
<reference evidence="3 4" key="1">
    <citation type="submission" date="2018-09" db="EMBL/GenBank/DDBJ databases">
        <authorList>
            <person name="Peiro R."/>
            <person name="Begona"/>
            <person name="Cbmso G."/>
            <person name="Lopez M."/>
            <person name="Gonzalez S."/>
        </authorList>
    </citation>
    <scope>NUCLEOTIDE SEQUENCE [LARGE SCALE GENOMIC DNA]</scope>
</reference>
<sequence>MHRSCIAAFLSEDGVATAATAAATWLSCGTVVWQSSALCRSFCSSAAASGVAGPLFSNSQCPPSYCRSTPAALLISRRHQRSTAARPRSTTWQDRARTFEKYQKDQQDEAVRAAQRRARYASGTSSSVDTAVSSTGSVSKSPPSTGPLTQPSGGFWSLLKGGSEGRKRQPLNPLMYLDRWSERSKHDPEARAAQRLLEAINALAQRNSRRRKPMTVQLSHDQRQDIVNRYASTRWYARLYAPFRSLTERQLRWGIRICNVALAIFVSGFMVVMVGGYFKEMDAVAQLSPEDQRDYTYMVRGMRYSDIYKLGTEVLKKEDPLEALPPVVRLHLVIEACRRKKWHELDWDVELRKMHPRSPLEELDYLHCLYWVILQIGTVIGGGGAMFSDRVLDLREVRQGNETSAKERERFVEMEPTSLPARTQRSFF</sequence>
<feature type="compositionally biased region" description="Basic and acidic residues" evidence="1">
    <location>
        <begin position="101"/>
        <end position="111"/>
    </location>
</feature>
<gene>
    <name evidence="3" type="ORF">LBRM2904_18.1500</name>
</gene>
<protein>
    <submittedName>
        <fullName evidence="3">Hypothetical_protein</fullName>
    </submittedName>
</protein>
<keyword evidence="2" id="KW-0812">Transmembrane</keyword>
<evidence type="ECO:0000313" key="3">
    <source>
        <dbReference type="EMBL" id="SYZ64778.1"/>
    </source>
</evidence>
<dbReference type="Proteomes" id="UP000319462">
    <property type="component" value="Chromosome 18"/>
</dbReference>
<proteinExistence type="predicted"/>
<dbReference type="EMBL" id="LS997617">
    <property type="protein sequence ID" value="SYZ64778.1"/>
    <property type="molecule type" value="Genomic_DNA"/>
</dbReference>
<dbReference type="PROSITE" id="PS51257">
    <property type="entry name" value="PROKAR_LIPOPROTEIN"/>
    <property type="match status" value="1"/>
</dbReference>
<evidence type="ECO:0000256" key="2">
    <source>
        <dbReference type="SAM" id="Phobius"/>
    </source>
</evidence>
<feature type="transmembrane region" description="Helical" evidence="2">
    <location>
        <begin position="253"/>
        <end position="278"/>
    </location>
</feature>
<feature type="region of interest" description="Disordered" evidence="1">
    <location>
        <begin position="101"/>
        <end position="170"/>
    </location>
</feature>
<accession>A0A3P3Z3I1</accession>
<dbReference type="AlphaFoldDB" id="A0A3P3Z3I1"/>
<feature type="compositionally biased region" description="Low complexity" evidence="1">
    <location>
        <begin position="120"/>
        <end position="143"/>
    </location>
</feature>
<keyword evidence="2" id="KW-0472">Membrane</keyword>
<keyword evidence="2" id="KW-1133">Transmembrane helix</keyword>
<evidence type="ECO:0000313" key="4">
    <source>
        <dbReference type="Proteomes" id="UP000319462"/>
    </source>
</evidence>